<accession>A0A2T4JV12</accession>
<gene>
    <name evidence="2" type="ORF">C5F48_10690</name>
</gene>
<name>A0A2T4JV12_9RHOB</name>
<dbReference type="RefSeq" id="WP_107663900.1">
    <property type="nucleotide sequence ID" value="NZ_PZKG01000040.1"/>
</dbReference>
<keyword evidence="3" id="KW-1185">Reference proteome</keyword>
<organism evidence="2 3">
    <name type="scientific">Cereibacter changlensis JA139</name>
    <dbReference type="NCBI Taxonomy" id="1188249"/>
    <lineage>
        <taxon>Bacteria</taxon>
        <taxon>Pseudomonadati</taxon>
        <taxon>Pseudomonadota</taxon>
        <taxon>Alphaproteobacteria</taxon>
        <taxon>Rhodobacterales</taxon>
        <taxon>Paracoccaceae</taxon>
        <taxon>Cereibacter</taxon>
    </lineage>
</organism>
<sequence length="106" mass="11738">MHLPDPIRTYFTARAPQDGEAFAAAFAADAIVHDEARKHHGPEEIRAWWLAAKAKYRHRAEPLELAESDGKTVVRARVSGDFPGSPAVLTFRFGLEGDRITDLEIG</sequence>
<dbReference type="Proteomes" id="UP000241010">
    <property type="component" value="Unassembled WGS sequence"/>
</dbReference>
<protein>
    <recommendedName>
        <fullName evidence="1">SnoaL-like domain-containing protein</fullName>
    </recommendedName>
</protein>
<dbReference type="InterPro" id="IPR032710">
    <property type="entry name" value="NTF2-like_dom_sf"/>
</dbReference>
<dbReference type="SUPFAM" id="SSF54427">
    <property type="entry name" value="NTF2-like"/>
    <property type="match status" value="1"/>
</dbReference>
<evidence type="ECO:0000313" key="2">
    <source>
        <dbReference type="EMBL" id="PTE21734.1"/>
    </source>
</evidence>
<proteinExistence type="predicted"/>
<dbReference type="Gene3D" id="3.10.450.50">
    <property type="match status" value="1"/>
</dbReference>
<comment type="caution">
    <text evidence="2">The sequence shown here is derived from an EMBL/GenBank/DDBJ whole genome shotgun (WGS) entry which is preliminary data.</text>
</comment>
<dbReference type="InterPro" id="IPR037401">
    <property type="entry name" value="SnoaL-like"/>
</dbReference>
<evidence type="ECO:0000259" key="1">
    <source>
        <dbReference type="Pfam" id="PF12680"/>
    </source>
</evidence>
<feature type="domain" description="SnoaL-like" evidence="1">
    <location>
        <begin position="7"/>
        <end position="101"/>
    </location>
</feature>
<evidence type="ECO:0000313" key="3">
    <source>
        <dbReference type="Proteomes" id="UP000241010"/>
    </source>
</evidence>
<reference evidence="2 3" key="1">
    <citation type="submission" date="2018-03" db="EMBL/GenBank/DDBJ databases">
        <title>Cereibacter changlensis.</title>
        <authorList>
            <person name="Meyer T.E."/>
            <person name="Miller S."/>
            <person name="Lodha T."/>
            <person name="Gandham S."/>
            <person name="Chintalapati S."/>
            <person name="Chintalapati V.R."/>
        </authorList>
    </citation>
    <scope>NUCLEOTIDE SEQUENCE [LARGE SCALE GENOMIC DNA]</scope>
    <source>
        <strain evidence="2 3">JA139</strain>
    </source>
</reference>
<dbReference type="Pfam" id="PF12680">
    <property type="entry name" value="SnoaL_2"/>
    <property type="match status" value="1"/>
</dbReference>
<dbReference type="EMBL" id="PZKG01000040">
    <property type="protein sequence ID" value="PTE21734.1"/>
    <property type="molecule type" value="Genomic_DNA"/>
</dbReference>
<dbReference type="OrthoDB" id="8684708at2"/>
<dbReference type="AlphaFoldDB" id="A0A2T4JV12"/>